<accession>A0ABR9ZR10</accession>
<dbReference type="InterPro" id="IPR037522">
    <property type="entry name" value="HD_GYP_dom"/>
</dbReference>
<name>A0ABR9ZR10_9FIRM</name>
<dbReference type="InterPro" id="IPR003018">
    <property type="entry name" value="GAF"/>
</dbReference>
<dbReference type="SUPFAM" id="SSF109604">
    <property type="entry name" value="HD-domain/PDEase-like"/>
    <property type="match status" value="1"/>
</dbReference>
<dbReference type="Proteomes" id="UP000614200">
    <property type="component" value="Unassembled WGS sequence"/>
</dbReference>
<keyword evidence="4" id="KW-1185">Reference proteome</keyword>
<dbReference type="Gene3D" id="1.10.3210.10">
    <property type="entry name" value="Hypothetical protein af1432"/>
    <property type="match status" value="1"/>
</dbReference>
<feature type="transmembrane region" description="Helical" evidence="1">
    <location>
        <begin position="7"/>
        <end position="27"/>
    </location>
</feature>
<dbReference type="InterPro" id="IPR052020">
    <property type="entry name" value="Cyclic_di-GMP/3'3'-cGAMP_PDE"/>
</dbReference>
<evidence type="ECO:0000313" key="4">
    <source>
        <dbReference type="Proteomes" id="UP000614200"/>
    </source>
</evidence>
<keyword evidence="1" id="KW-0812">Transmembrane</keyword>
<dbReference type="InterPro" id="IPR029016">
    <property type="entry name" value="GAF-like_dom_sf"/>
</dbReference>
<evidence type="ECO:0000313" key="3">
    <source>
        <dbReference type="EMBL" id="MBF4692879.1"/>
    </source>
</evidence>
<keyword evidence="1" id="KW-1133">Transmembrane helix</keyword>
<sequence>MTIKKRFLVYLLIIVIGIISILFISLYSGELLKNNAKAINILGKQRMLTQSLSKNASRLYVVNEELSSGDSIQSDSVLTQKIATIKQHLVEDGSTYQAVYENLATGTILFNDEIIKIPGKLLQKIEPELNYIVDIWGDFNLSIREIAEYDYKSSTFKKALVYINENNESLLLHSDLILTVFENHMVHQYEFFRNLIFFLVAFVAVVTSFLMYQMYSDLFKALNVFYKHIDMLGLESNNTHGMYKGNAIANEVEAMFSGFKETLELTEKINTYDSFTETLDYIYKSFNHFLPYSYIGIALLKNGNPMKVVASYGISEISHQGLAEALIGYEVSLSETSLGQIMTLKEPRIINDFEAYFDNRPIKKYSQILLDHNVKASITLPLEANGKPIGFIFFSSDHKNVYHKKHIEYLKILSNSIALSFQKNIFVDDLVYSSVLALAKLSEARDEDTGDHLVRMSRYVSIIAKKLKDSPKYKDIITNTYIVDLVKFSPMHDIGKVGIPDYILLKPGKLTKEEFEIMKTHTIYGANVLREAEENVKNKGRSLFSMGIEIAQNHHEKYDGSGYPSGLSGENIPLCARIVTVADVFDALLSKRPYKEPFTLETTLKIITEGRGKHFDPDIVDALFESLDELLVVKNKFKQVHL</sequence>
<protein>
    <submittedName>
        <fullName evidence="3">HD domain-containing protein</fullName>
    </submittedName>
</protein>
<dbReference type="Pfam" id="PF13185">
    <property type="entry name" value="GAF_2"/>
    <property type="match status" value="1"/>
</dbReference>
<dbReference type="EMBL" id="JADKNH010000004">
    <property type="protein sequence ID" value="MBF4692879.1"/>
    <property type="molecule type" value="Genomic_DNA"/>
</dbReference>
<dbReference type="PANTHER" id="PTHR45228">
    <property type="entry name" value="CYCLIC DI-GMP PHOSPHODIESTERASE TM_0186-RELATED"/>
    <property type="match status" value="1"/>
</dbReference>
<dbReference type="Pfam" id="PF13487">
    <property type="entry name" value="HD_5"/>
    <property type="match status" value="1"/>
</dbReference>
<feature type="transmembrane region" description="Helical" evidence="1">
    <location>
        <begin position="191"/>
        <end position="212"/>
    </location>
</feature>
<organism evidence="3 4">
    <name type="scientific">Fusibacter ferrireducens</name>
    <dbReference type="NCBI Taxonomy" id="2785058"/>
    <lineage>
        <taxon>Bacteria</taxon>
        <taxon>Bacillati</taxon>
        <taxon>Bacillota</taxon>
        <taxon>Clostridia</taxon>
        <taxon>Eubacteriales</taxon>
        <taxon>Eubacteriales Family XII. Incertae Sedis</taxon>
        <taxon>Fusibacter</taxon>
    </lineage>
</organism>
<proteinExistence type="predicted"/>
<dbReference type="Gene3D" id="3.30.450.40">
    <property type="match status" value="1"/>
</dbReference>
<evidence type="ECO:0000256" key="1">
    <source>
        <dbReference type="SAM" id="Phobius"/>
    </source>
</evidence>
<dbReference type="InterPro" id="IPR003607">
    <property type="entry name" value="HD/PDEase_dom"/>
</dbReference>
<dbReference type="SUPFAM" id="SSF55781">
    <property type="entry name" value="GAF domain-like"/>
    <property type="match status" value="1"/>
</dbReference>
<evidence type="ECO:0000259" key="2">
    <source>
        <dbReference type="PROSITE" id="PS51832"/>
    </source>
</evidence>
<dbReference type="PANTHER" id="PTHR45228:SF5">
    <property type="entry name" value="CYCLIC DI-GMP PHOSPHODIESTERASE VC_1348-RELATED"/>
    <property type="match status" value="1"/>
</dbReference>
<dbReference type="PROSITE" id="PS51832">
    <property type="entry name" value="HD_GYP"/>
    <property type="match status" value="1"/>
</dbReference>
<dbReference type="SMART" id="SM00471">
    <property type="entry name" value="HDc"/>
    <property type="match status" value="1"/>
</dbReference>
<keyword evidence="1" id="KW-0472">Membrane</keyword>
<feature type="domain" description="HD-GYP" evidence="2">
    <location>
        <begin position="427"/>
        <end position="639"/>
    </location>
</feature>
<reference evidence="3 4" key="1">
    <citation type="submission" date="2020-11" db="EMBL/GenBank/DDBJ databases">
        <title>Fusibacter basophilias sp. nov.</title>
        <authorList>
            <person name="Qiu D."/>
        </authorList>
    </citation>
    <scope>NUCLEOTIDE SEQUENCE [LARGE SCALE GENOMIC DNA]</scope>
    <source>
        <strain evidence="3 4">Q10-2</strain>
    </source>
</reference>
<gene>
    <name evidence="3" type="ORF">ISU02_07095</name>
</gene>
<dbReference type="CDD" id="cd00077">
    <property type="entry name" value="HDc"/>
    <property type="match status" value="1"/>
</dbReference>
<comment type="caution">
    <text evidence="3">The sequence shown here is derived from an EMBL/GenBank/DDBJ whole genome shotgun (WGS) entry which is preliminary data.</text>
</comment>